<reference evidence="1" key="1">
    <citation type="journal article" date="2014" name="Front. Microbiol.">
        <title>High frequency of phylogenetically diverse reductive dehalogenase-homologous genes in deep subseafloor sedimentary metagenomes.</title>
        <authorList>
            <person name="Kawai M."/>
            <person name="Futagami T."/>
            <person name="Toyoda A."/>
            <person name="Takaki Y."/>
            <person name="Nishi S."/>
            <person name="Hori S."/>
            <person name="Arai W."/>
            <person name="Tsubouchi T."/>
            <person name="Morono Y."/>
            <person name="Uchiyama I."/>
            <person name="Ito T."/>
            <person name="Fujiyama A."/>
            <person name="Inagaki F."/>
            <person name="Takami H."/>
        </authorList>
    </citation>
    <scope>NUCLEOTIDE SEQUENCE</scope>
    <source>
        <strain evidence="1">Expedition CK06-06</strain>
    </source>
</reference>
<protein>
    <recommendedName>
        <fullName evidence="2">Starch synthase catalytic domain-containing protein</fullName>
    </recommendedName>
</protein>
<organism evidence="1">
    <name type="scientific">marine sediment metagenome</name>
    <dbReference type="NCBI Taxonomy" id="412755"/>
    <lineage>
        <taxon>unclassified sequences</taxon>
        <taxon>metagenomes</taxon>
        <taxon>ecological metagenomes</taxon>
    </lineage>
</organism>
<dbReference type="AlphaFoldDB" id="X0Y5E6"/>
<name>X0Y5E6_9ZZZZ</name>
<proteinExistence type="predicted"/>
<evidence type="ECO:0008006" key="2">
    <source>
        <dbReference type="Google" id="ProtNLM"/>
    </source>
</evidence>
<accession>X0Y5E6</accession>
<dbReference type="EMBL" id="BARS01056024">
    <property type="protein sequence ID" value="GAG50985.1"/>
    <property type="molecule type" value="Genomic_DNA"/>
</dbReference>
<sequence length="73" mass="8526">MKILITPKEFPHSKVIGGPILIYNRIKYLSKNHKVGLASFIKEEDRQYLGSIEPYLDDLELMPYPQPRNIVKK</sequence>
<gene>
    <name evidence="1" type="ORF">S01H1_82613</name>
</gene>
<feature type="non-terminal residue" evidence="1">
    <location>
        <position position="73"/>
    </location>
</feature>
<comment type="caution">
    <text evidence="1">The sequence shown here is derived from an EMBL/GenBank/DDBJ whole genome shotgun (WGS) entry which is preliminary data.</text>
</comment>
<evidence type="ECO:0000313" key="1">
    <source>
        <dbReference type="EMBL" id="GAG50985.1"/>
    </source>
</evidence>